<accession>A0A1B6ILC8</accession>
<feature type="compositionally biased region" description="Basic and acidic residues" evidence="1">
    <location>
        <begin position="186"/>
        <end position="195"/>
    </location>
</feature>
<proteinExistence type="predicted"/>
<protein>
    <submittedName>
        <fullName evidence="2">Uncharacterized protein</fullName>
    </submittedName>
</protein>
<feature type="compositionally biased region" description="Low complexity" evidence="1">
    <location>
        <begin position="144"/>
        <end position="172"/>
    </location>
</feature>
<gene>
    <name evidence="2" type="ORF">g.54332</name>
</gene>
<feature type="compositionally biased region" description="Basic and acidic residues" evidence="1">
    <location>
        <begin position="219"/>
        <end position="229"/>
    </location>
</feature>
<feature type="compositionally biased region" description="Polar residues" evidence="1">
    <location>
        <begin position="97"/>
        <end position="111"/>
    </location>
</feature>
<organism evidence="2">
    <name type="scientific">Homalodisca liturata</name>
    <dbReference type="NCBI Taxonomy" id="320908"/>
    <lineage>
        <taxon>Eukaryota</taxon>
        <taxon>Metazoa</taxon>
        <taxon>Ecdysozoa</taxon>
        <taxon>Arthropoda</taxon>
        <taxon>Hexapoda</taxon>
        <taxon>Insecta</taxon>
        <taxon>Pterygota</taxon>
        <taxon>Neoptera</taxon>
        <taxon>Paraneoptera</taxon>
        <taxon>Hemiptera</taxon>
        <taxon>Auchenorrhyncha</taxon>
        <taxon>Membracoidea</taxon>
        <taxon>Cicadellidae</taxon>
        <taxon>Cicadellinae</taxon>
        <taxon>Proconiini</taxon>
        <taxon>Homalodisca</taxon>
    </lineage>
</organism>
<reference evidence="2" key="1">
    <citation type="submission" date="2015-11" db="EMBL/GenBank/DDBJ databases">
        <title>De novo transcriptome assembly of four potential Pierce s Disease insect vectors from Arizona vineyards.</title>
        <authorList>
            <person name="Tassone E.E."/>
        </authorList>
    </citation>
    <scope>NUCLEOTIDE SEQUENCE</scope>
</reference>
<feature type="non-terminal residue" evidence="2">
    <location>
        <position position="1"/>
    </location>
</feature>
<dbReference type="AlphaFoldDB" id="A0A1B6ILC8"/>
<feature type="compositionally biased region" description="Basic and acidic residues" evidence="1">
    <location>
        <begin position="116"/>
        <end position="126"/>
    </location>
</feature>
<name>A0A1B6ILC8_9HEMI</name>
<feature type="region of interest" description="Disordered" evidence="1">
    <location>
        <begin position="24"/>
        <end position="229"/>
    </location>
</feature>
<feature type="compositionally biased region" description="Basic and acidic residues" evidence="1">
    <location>
        <begin position="83"/>
        <end position="92"/>
    </location>
</feature>
<dbReference type="EMBL" id="GECU01019976">
    <property type="protein sequence ID" value="JAS87730.1"/>
    <property type="molecule type" value="Transcribed_RNA"/>
</dbReference>
<sequence length="229" mass="24585">STLDNDSTEEIWVRRIDADTARRKRELGSQPLPTIVTEDHAMAGSEPPRQRAGTWSISQTRHLHFSSTTSSASAGSTNSSGKDPTERRKSGDDILNQAHSVQSPRKSTPTTIFDAFRPRSKSDASRAKKPTTLIAQMKNVVQNSLMSPGSGSRSSASNSGSTSSTDADSGQGARPRAGSTNSSGKDPTERRKSGDDILNQAHSVQSPRKSTPTTIFDAFRPRSKSDASR</sequence>
<feature type="compositionally biased region" description="Polar residues" evidence="1">
    <location>
        <begin position="200"/>
        <end position="214"/>
    </location>
</feature>
<feature type="compositionally biased region" description="Low complexity" evidence="1">
    <location>
        <begin position="66"/>
        <end position="81"/>
    </location>
</feature>
<feature type="non-terminal residue" evidence="2">
    <location>
        <position position="229"/>
    </location>
</feature>
<evidence type="ECO:0000256" key="1">
    <source>
        <dbReference type="SAM" id="MobiDB-lite"/>
    </source>
</evidence>
<evidence type="ECO:0000313" key="2">
    <source>
        <dbReference type="EMBL" id="JAS87730.1"/>
    </source>
</evidence>